<evidence type="ECO:0008006" key="3">
    <source>
        <dbReference type="Google" id="ProtNLM"/>
    </source>
</evidence>
<organism evidence="1 2">
    <name type="scientific">Flavobacterium macrobrachii</name>
    <dbReference type="NCBI Taxonomy" id="591204"/>
    <lineage>
        <taxon>Bacteria</taxon>
        <taxon>Pseudomonadati</taxon>
        <taxon>Bacteroidota</taxon>
        <taxon>Flavobacteriia</taxon>
        <taxon>Flavobacteriales</taxon>
        <taxon>Flavobacteriaceae</taxon>
        <taxon>Flavobacterium</taxon>
    </lineage>
</organism>
<evidence type="ECO:0000313" key="2">
    <source>
        <dbReference type="Proteomes" id="UP000759529"/>
    </source>
</evidence>
<dbReference type="RefSeq" id="WP_204158675.1">
    <property type="nucleotide sequence ID" value="NZ_JACSOD020000381.1"/>
</dbReference>
<proteinExistence type="predicted"/>
<gene>
    <name evidence="1" type="ORF">H9X54_002050</name>
</gene>
<dbReference type="Proteomes" id="UP000759529">
    <property type="component" value="Unassembled WGS sequence"/>
</dbReference>
<accession>A0ABS2CSZ1</accession>
<protein>
    <recommendedName>
        <fullName evidence="3">Protein SirB1 N-terminal domain-containing protein</fullName>
    </recommendedName>
</protein>
<keyword evidence="2" id="KW-1185">Reference proteome</keyword>
<evidence type="ECO:0000313" key="1">
    <source>
        <dbReference type="EMBL" id="MBM6498083.1"/>
    </source>
</evidence>
<sequence length="461" mass="53784">MYETIDQRNAEKEMRKTILLLLFPIITFSQVKLPSVPQPSAFPNYQNQSFGTPTNMQPPNPMNIFYGTGEQERINQQNQQIIQEVQKREIEAQKAKQEIYQDIVKKNSNISFSLPSYSFLPASKYYYEAYDKLMQIDTANFSVKNTNFLIENAFYENSQDKAEFDKIIKNSGEFLIAKMQELGYDLKSNSAKNYMLFQFFSETLQLKSNGLKHLPFKYDFEDFQGVNDWSKMFVTKLLATQTGQCHSMPLLYLILAEEINAEAYLAYSPNHSYIRFPDDNRKWHNIELTNGMFSTTSSILNSGYIKSEALSNKIYMQNLSKKELLSHFYVDLAMGYIHKFGYDEFCAKVIDKALELSPNSINANMVKSNIDTNRFETVMFNLKINPRDNKQLQNIRYYPQAVELLKNVNNQYDTVDNLGYEHMPEDAYLQWLQSMQDEKNKQESEKLAKQFKGTLIKPLKN</sequence>
<reference evidence="1 2" key="1">
    <citation type="submission" date="2021-02" db="EMBL/GenBank/DDBJ databases">
        <authorList>
            <person name="Jung H.S."/>
            <person name="Chun B.H."/>
            <person name="Jeon C.O."/>
        </authorList>
    </citation>
    <scope>NUCLEOTIDE SEQUENCE [LARGE SCALE GENOMIC DNA]</scope>
    <source>
        <strain evidence="1 2">LMG 25203</strain>
    </source>
</reference>
<name>A0ABS2CSZ1_9FLAO</name>
<comment type="caution">
    <text evidence="1">The sequence shown here is derived from an EMBL/GenBank/DDBJ whole genome shotgun (WGS) entry which is preliminary data.</text>
</comment>
<dbReference type="EMBL" id="JACSOD020000381">
    <property type="protein sequence ID" value="MBM6498083.1"/>
    <property type="molecule type" value="Genomic_DNA"/>
</dbReference>